<dbReference type="PANTHER" id="PTHR42852">
    <property type="entry name" value="THIOL:DISULFIDE INTERCHANGE PROTEIN DSBE"/>
    <property type="match status" value="1"/>
</dbReference>
<dbReference type="InterPro" id="IPR017937">
    <property type="entry name" value="Thioredoxin_CS"/>
</dbReference>
<feature type="signal peptide" evidence="5">
    <location>
        <begin position="1"/>
        <end position="19"/>
    </location>
</feature>
<dbReference type="InterPro" id="IPR036249">
    <property type="entry name" value="Thioredoxin-like_sf"/>
</dbReference>
<dbReference type="SUPFAM" id="SSF52833">
    <property type="entry name" value="Thioredoxin-like"/>
    <property type="match status" value="1"/>
</dbReference>
<evidence type="ECO:0000256" key="1">
    <source>
        <dbReference type="ARBA" id="ARBA00004196"/>
    </source>
</evidence>
<dbReference type="PANTHER" id="PTHR42852:SF6">
    <property type="entry name" value="THIOL:DISULFIDE INTERCHANGE PROTEIN DSBE"/>
    <property type="match status" value="1"/>
</dbReference>
<dbReference type="Pfam" id="PF00578">
    <property type="entry name" value="AhpC-TSA"/>
    <property type="match status" value="1"/>
</dbReference>
<accession>A0A1H3YQD3</accession>
<dbReference type="OrthoDB" id="744041at2"/>
<keyword evidence="2" id="KW-0201">Cytochrome c-type biogenesis</keyword>
<keyword evidence="5" id="KW-0732">Signal</keyword>
<evidence type="ECO:0000256" key="2">
    <source>
        <dbReference type="ARBA" id="ARBA00022748"/>
    </source>
</evidence>
<dbReference type="EMBL" id="FNRL01000003">
    <property type="protein sequence ID" value="SEA13743.1"/>
    <property type="molecule type" value="Genomic_DNA"/>
</dbReference>
<dbReference type="Pfam" id="PF14289">
    <property type="entry name" value="DUF4369"/>
    <property type="match status" value="1"/>
</dbReference>
<dbReference type="RefSeq" id="WP_089759127.1">
    <property type="nucleotide sequence ID" value="NZ_BKAT01000002.1"/>
</dbReference>
<dbReference type="InterPro" id="IPR000866">
    <property type="entry name" value="AhpC/TSA"/>
</dbReference>
<proteinExistence type="predicted"/>
<dbReference type="GO" id="GO:0030313">
    <property type="term" value="C:cell envelope"/>
    <property type="evidence" value="ECO:0007669"/>
    <property type="project" value="UniProtKB-SubCell"/>
</dbReference>
<evidence type="ECO:0000259" key="6">
    <source>
        <dbReference type="PROSITE" id="PS51352"/>
    </source>
</evidence>
<dbReference type="InterPro" id="IPR050553">
    <property type="entry name" value="Thioredoxin_ResA/DsbE_sf"/>
</dbReference>
<evidence type="ECO:0000313" key="8">
    <source>
        <dbReference type="Proteomes" id="UP000199656"/>
    </source>
</evidence>
<evidence type="ECO:0000313" key="7">
    <source>
        <dbReference type="EMBL" id="SEA13743.1"/>
    </source>
</evidence>
<dbReference type="GO" id="GO:0017004">
    <property type="term" value="P:cytochrome complex assembly"/>
    <property type="evidence" value="ECO:0007669"/>
    <property type="project" value="UniProtKB-KW"/>
</dbReference>
<dbReference type="PROSITE" id="PS51352">
    <property type="entry name" value="THIOREDOXIN_2"/>
    <property type="match status" value="1"/>
</dbReference>
<sequence>MIRQFLTVAVAISSFTAYAQEMGPKISAKEPTVTITAKLDNAPNDTMVILMEPYTGEFDSTIIRNHQFTITRPMTKGGSVYILQIGAASEKSGTVLYLEPGKINITGKGPYFKDAKYTGDLWVKEWQEVAKLTSPEEGDGKRLVELEAMYRKAMEVGDEDKAEAYAKEGGEVEARMVKSYKNWIATHRNSGISGYLMTCYIKSPKERDSIYNTLGEHAKASRILMRYKYPGKVDPSPLTVHVGDGEAPGMPKQLKVGEVAPDFSLPDTNGKMVSLSDFKGKYVFIDFWASWCGPCKPQIPFLKAAYEKYKNKNFAMMAISLDSKREAWIKAIEKHELPWLNLSSLKGWGDTAATAYGISYVPSNVLIGPDGKIIAKDLYDEKIELKLAEQFNNPTALTK</sequence>
<dbReference type="InterPro" id="IPR025380">
    <property type="entry name" value="DUF4369"/>
</dbReference>
<comment type="subcellular location">
    <subcellularLocation>
        <location evidence="1">Cell envelope</location>
    </subcellularLocation>
</comment>
<protein>
    <submittedName>
        <fullName evidence="7">Peroxiredoxin</fullName>
    </submittedName>
</protein>
<evidence type="ECO:0000256" key="4">
    <source>
        <dbReference type="ARBA" id="ARBA00023284"/>
    </source>
</evidence>
<dbReference type="GO" id="GO:0016209">
    <property type="term" value="F:antioxidant activity"/>
    <property type="evidence" value="ECO:0007669"/>
    <property type="project" value="InterPro"/>
</dbReference>
<dbReference type="STRING" id="408074.SAMN05660909_00908"/>
<feature type="chain" id="PRO_5011639090" evidence="5">
    <location>
        <begin position="20"/>
        <end position="399"/>
    </location>
</feature>
<organism evidence="7 8">
    <name type="scientific">Chitinophaga terrae</name>
    <name type="common">ex Kim and Jung 2007</name>
    <dbReference type="NCBI Taxonomy" id="408074"/>
    <lineage>
        <taxon>Bacteria</taxon>
        <taxon>Pseudomonadati</taxon>
        <taxon>Bacteroidota</taxon>
        <taxon>Chitinophagia</taxon>
        <taxon>Chitinophagales</taxon>
        <taxon>Chitinophagaceae</taxon>
        <taxon>Chitinophaga</taxon>
    </lineage>
</organism>
<reference evidence="8" key="1">
    <citation type="submission" date="2016-10" db="EMBL/GenBank/DDBJ databases">
        <authorList>
            <person name="Varghese N."/>
            <person name="Submissions S."/>
        </authorList>
    </citation>
    <scope>NUCLEOTIDE SEQUENCE [LARGE SCALE GENOMIC DNA]</scope>
    <source>
        <strain evidence="8">DSM 23920</strain>
    </source>
</reference>
<dbReference type="Gene3D" id="3.40.30.10">
    <property type="entry name" value="Glutaredoxin"/>
    <property type="match status" value="1"/>
</dbReference>
<dbReference type="InterPro" id="IPR013766">
    <property type="entry name" value="Thioredoxin_domain"/>
</dbReference>
<keyword evidence="4" id="KW-0676">Redox-active center</keyword>
<evidence type="ECO:0000256" key="3">
    <source>
        <dbReference type="ARBA" id="ARBA00023157"/>
    </source>
</evidence>
<feature type="domain" description="Thioredoxin" evidence="6">
    <location>
        <begin position="254"/>
        <end position="399"/>
    </location>
</feature>
<keyword evidence="3" id="KW-1015">Disulfide bond</keyword>
<dbReference type="GO" id="GO:0016491">
    <property type="term" value="F:oxidoreductase activity"/>
    <property type="evidence" value="ECO:0007669"/>
    <property type="project" value="InterPro"/>
</dbReference>
<keyword evidence="8" id="KW-1185">Reference proteome</keyword>
<dbReference type="Proteomes" id="UP000199656">
    <property type="component" value="Unassembled WGS sequence"/>
</dbReference>
<gene>
    <name evidence="7" type="ORF">SAMN05660909_00908</name>
</gene>
<dbReference type="AlphaFoldDB" id="A0A1H3YQD3"/>
<dbReference type="PROSITE" id="PS00194">
    <property type="entry name" value="THIOREDOXIN_1"/>
    <property type="match status" value="1"/>
</dbReference>
<name>A0A1H3YQD3_9BACT</name>
<dbReference type="CDD" id="cd02966">
    <property type="entry name" value="TlpA_like_family"/>
    <property type="match status" value="1"/>
</dbReference>
<evidence type="ECO:0000256" key="5">
    <source>
        <dbReference type="SAM" id="SignalP"/>
    </source>
</evidence>